<comment type="catalytic activity">
    <reaction evidence="7">
        <text>D-glucose 6-phosphate + NADP(+) = 6-phospho-D-glucono-1,5-lactone + NADPH + H(+)</text>
        <dbReference type="Rhea" id="RHEA:15841"/>
        <dbReference type="ChEBI" id="CHEBI:15378"/>
        <dbReference type="ChEBI" id="CHEBI:57783"/>
        <dbReference type="ChEBI" id="CHEBI:57955"/>
        <dbReference type="ChEBI" id="CHEBI:58349"/>
        <dbReference type="ChEBI" id="CHEBI:61548"/>
        <dbReference type="EC" id="1.1.1.49"/>
    </reaction>
</comment>
<evidence type="ECO:0000259" key="8">
    <source>
        <dbReference type="Pfam" id="PF00479"/>
    </source>
</evidence>
<dbReference type="PROSITE" id="PS00069">
    <property type="entry name" value="G6P_DEHYDROGENASE"/>
    <property type="match status" value="1"/>
</dbReference>
<dbReference type="HAMAP" id="MF_00966">
    <property type="entry name" value="G6PD"/>
    <property type="match status" value="1"/>
</dbReference>
<keyword evidence="4 7" id="KW-0521">NADP</keyword>
<dbReference type="PRINTS" id="PR00079">
    <property type="entry name" value="G6PDHDRGNASE"/>
</dbReference>
<name>A0A1G7DGU6_9ACTN</name>
<dbReference type="NCBIfam" id="TIGR00871">
    <property type="entry name" value="zwf"/>
    <property type="match status" value="1"/>
</dbReference>
<dbReference type="Gene3D" id="3.40.50.720">
    <property type="entry name" value="NAD(P)-binding Rossmann-like Domain"/>
    <property type="match status" value="1"/>
</dbReference>
<keyword evidence="5 7" id="KW-0560">Oxidoreductase</keyword>
<evidence type="ECO:0000259" key="9">
    <source>
        <dbReference type="Pfam" id="PF02781"/>
    </source>
</evidence>
<dbReference type="GO" id="GO:0006006">
    <property type="term" value="P:glucose metabolic process"/>
    <property type="evidence" value="ECO:0007669"/>
    <property type="project" value="UniProtKB-KW"/>
</dbReference>
<evidence type="ECO:0000256" key="4">
    <source>
        <dbReference type="ARBA" id="ARBA00022857"/>
    </source>
</evidence>
<organism evidence="10 11">
    <name type="scientific">Auraticoccus monumenti</name>
    <dbReference type="NCBI Taxonomy" id="675864"/>
    <lineage>
        <taxon>Bacteria</taxon>
        <taxon>Bacillati</taxon>
        <taxon>Actinomycetota</taxon>
        <taxon>Actinomycetes</taxon>
        <taxon>Propionibacteriales</taxon>
        <taxon>Propionibacteriaceae</taxon>
        <taxon>Auraticoccus</taxon>
    </lineage>
</organism>
<evidence type="ECO:0000256" key="1">
    <source>
        <dbReference type="ARBA" id="ARBA00004937"/>
    </source>
</evidence>
<comment type="function">
    <text evidence="7">Catalyzes the oxidation of glucose 6-phosphate to 6-phosphogluconolactone.</text>
</comment>
<dbReference type="PIRSF" id="PIRSF000110">
    <property type="entry name" value="G6PD"/>
    <property type="match status" value="1"/>
</dbReference>
<dbReference type="Pfam" id="PF00479">
    <property type="entry name" value="G6PD_N"/>
    <property type="match status" value="1"/>
</dbReference>
<evidence type="ECO:0000313" key="11">
    <source>
        <dbReference type="Proteomes" id="UP000198546"/>
    </source>
</evidence>
<dbReference type="STRING" id="675864.SAMN04489747_3599"/>
<feature type="binding site" evidence="7">
    <location>
        <position position="65"/>
    </location>
    <ligand>
        <name>NADP(+)</name>
        <dbReference type="ChEBI" id="CHEBI:58349"/>
    </ligand>
</feature>
<dbReference type="InterPro" id="IPR022675">
    <property type="entry name" value="G6P_DH_C"/>
</dbReference>
<dbReference type="InterPro" id="IPR001282">
    <property type="entry name" value="G6P_DH"/>
</dbReference>
<feature type="binding site" evidence="7">
    <location>
        <position position="172"/>
    </location>
    <ligand>
        <name>NADP(+)</name>
        <dbReference type="ChEBI" id="CHEBI:58349"/>
    </ligand>
</feature>
<comment type="similarity">
    <text evidence="2 7">Belongs to the glucose-6-phosphate dehydrogenase family.</text>
</comment>
<dbReference type="GO" id="GO:0050661">
    <property type="term" value="F:NADP binding"/>
    <property type="evidence" value="ECO:0007669"/>
    <property type="project" value="UniProtKB-UniRule"/>
</dbReference>
<dbReference type="InterPro" id="IPR036291">
    <property type="entry name" value="NAD(P)-bd_dom_sf"/>
</dbReference>
<dbReference type="GO" id="GO:0009051">
    <property type="term" value="P:pentose-phosphate shunt, oxidative branch"/>
    <property type="evidence" value="ECO:0007669"/>
    <property type="project" value="TreeGrafter"/>
</dbReference>
<feature type="active site" description="Proton acceptor" evidence="7">
    <location>
        <position position="264"/>
    </location>
</feature>
<keyword evidence="11" id="KW-1185">Reference proteome</keyword>
<protein>
    <recommendedName>
        <fullName evidence="7">Glucose-6-phosphate 1-dehydrogenase</fullName>
        <shortName evidence="7">G6PD</shortName>
        <ecNumber evidence="7">1.1.1.49</ecNumber>
    </recommendedName>
</protein>
<dbReference type="Gene3D" id="3.30.360.10">
    <property type="entry name" value="Dihydrodipicolinate Reductase, domain 2"/>
    <property type="match status" value="1"/>
</dbReference>
<evidence type="ECO:0000256" key="7">
    <source>
        <dbReference type="HAMAP-Rule" id="MF_00966"/>
    </source>
</evidence>
<feature type="binding site" evidence="7">
    <location>
        <begin position="107"/>
        <end position="108"/>
    </location>
    <ligand>
        <name>NADP(+)</name>
        <dbReference type="ChEBI" id="CHEBI:58349"/>
    </ligand>
</feature>
<dbReference type="RefSeq" id="WP_090595417.1">
    <property type="nucleotide sequence ID" value="NZ_LT629688.1"/>
</dbReference>
<dbReference type="NCBIfam" id="NF009492">
    <property type="entry name" value="PRK12853.1-3"/>
    <property type="match status" value="1"/>
</dbReference>
<proteinExistence type="inferred from homology"/>
<feature type="binding site" evidence="7">
    <location>
        <position position="206"/>
    </location>
    <ligand>
        <name>substrate</name>
    </ligand>
</feature>
<feature type="domain" description="Glucose-6-phosphate dehydrogenase NAD-binding" evidence="8">
    <location>
        <begin position="28"/>
        <end position="211"/>
    </location>
</feature>
<feature type="domain" description="Glucose-6-phosphate dehydrogenase C-terminal" evidence="9">
    <location>
        <begin position="213"/>
        <end position="509"/>
    </location>
</feature>
<dbReference type="InterPro" id="IPR022674">
    <property type="entry name" value="G6P_DH_NAD-bd"/>
</dbReference>
<feature type="binding site" evidence="7">
    <location>
        <position position="259"/>
    </location>
    <ligand>
        <name>substrate</name>
    </ligand>
</feature>
<comment type="caution">
    <text evidence="7">Lacks conserved residue(s) required for the propagation of feature annotation.</text>
</comment>
<keyword evidence="3 7" id="KW-0313">Glucose metabolism</keyword>
<dbReference type="EMBL" id="LT629688">
    <property type="protein sequence ID" value="SDE50733.1"/>
    <property type="molecule type" value="Genomic_DNA"/>
</dbReference>
<comment type="pathway">
    <text evidence="1 7">Carbohydrate degradation; pentose phosphate pathway; D-ribulose 5-phosphate from D-glucose 6-phosphate (oxidative stage): step 1/3.</text>
</comment>
<dbReference type="SUPFAM" id="SSF51735">
    <property type="entry name" value="NAD(P)-binding Rossmann-fold domains"/>
    <property type="match status" value="1"/>
</dbReference>
<evidence type="ECO:0000256" key="6">
    <source>
        <dbReference type="ARBA" id="ARBA00023277"/>
    </source>
</evidence>
<evidence type="ECO:0000256" key="2">
    <source>
        <dbReference type="ARBA" id="ARBA00009975"/>
    </source>
</evidence>
<dbReference type="GO" id="GO:0005829">
    <property type="term" value="C:cytosol"/>
    <property type="evidence" value="ECO:0007669"/>
    <property type="project" value="TreeGrafter"/>
</dbReference>
<gene>
    <name evidence="7" type="primary">zwf</name>
    <name evidence="10" type="ORF">SAMN04489747_3599</name>
</gene>
<dbReference type="AlphaFoldDB" id="A0A1G7DGU6"/>
<accession>A0A1G7DGU6</accession>
<sequence>MLDLNRPNPLRDAQDRRLPRIAGPCVLVIFGVTGDLSRKKLMPAVYDLANRGLLPPGFALVGFARRDWANEDFAQIVHDSVKEHARTPFREEVWQQLLEGIRFVPGDLNSDASFEELKNTILELDEARGTGGNHAFYLSIPPGLFDEVVGQLRRHGLAEQRGGQWSRVVIEKPFGHDLESAQELNRIVSSVFPSQSVFRIDHYLGKETVQNMLALRFANQLFEPVWNRNYIDHVQITMAEDIGIGGRAGYYDGIGAARDVIQNHLLQLLALTAMEEPTSFDARQLRSEKQKVLAAARPPVDLDAHTARGRYDGGWAGGVKVNGYAEEEGVSPESITETFAAIRVDIDNRRWAGVPFYLRTGKRLARRVTEVALSFRKAPHLPFTNSDTEALGTNALVMRIQPDEGITLRFGAKVPGTQMEIREVNMDFAYGGAFTESSPEAYERLILDVLLGDPPLFPQHEEVELSWKILDPVLDHWAETATKPEKYHPGSWGPQSAHDMLARDGFTWRRP</sequence>
<dbReference type="UniPathway" id="UPA00115">
    <property type="reaction ID" value="UER00408"/>
</dbReference>
<dbReference type="FunFam" id="3.30.360.10:FF:000011">
    <property type="entry name" value="Glucose-6-phosphate 1-dehydrogenase"/>
    <property type="match status" value="1"/>
</dbReference>
<dbReference type="PANTHER" id="PTHR23429:SF0">
    <property type="entry name" value="GLUCOSE-6-PHOSPHATE 1-DEHYDROGENASE"/>
    <property type="match status" value="1"/>
</dbReference>
<feature type="binding site" evidence="7">
    <location>
        <position position="240"/>
    </location>
    <ligand>
        <name>substrate</name>
    </ligand>
</feature>
<dbReference type="EC" id="1.1.1.49" evidence="7"/>
<dbReference type="SUPFAM" id="SSF55347">
    <property type="entry name" value="Glyceraldehyde-3-phosphate dehydrogenase-like, C-terminal domain"/>
    <property type="match status" value="1"/>
</dbReference>
<dbReference type="OrthoDB" id="9802739at2"/>
<keyword evidence="6 7" id="KW-0119">Carbohydrate metabolism</keyword>
<dbReference type="PANTHER" id="PTHR23429">
    <property type="entry name" value="GLUCOSE-6-PHOSPHATE 1-DEHYDROGENASE G6PD"/>
    <property type="match status" value="1"/>
</dbReference>
<dbReference type="Pfam" id="PF02781">
    <property type="entry name" value="G6PD_C"/>
    <property type="match status" value="1"/>
</dbReference>
<evidence type="ECO:0000256" key="5">
    <source>
        <dbReference type="ARBA" id="ARBA00023002"/>
    </source>
</evidence>
<dbReference type="Proteomes" id="UP000198546">
    <property type="component" value="Chromosome i"/>
</dbReference>
<dbReference type="InterPro" id="IPR019796">
    <property type="entry name" value="G6P_DH_AS"/>
</dbReference>
<reference evidence="10 11" key="1">
    <citation type="submission" date="2016-10" db="EMBL/GenBank/DDBJ databases">
        <authorList>
            <person name="de Groot N.N."/>
        </authorList>
    </citation>
    <scope>NUCLEOTIDE SEQUENCE [LARGE SCALE GENOMIC DNA]</scope>
    <source>
        <strain evidence="10 11">MON 2.2</strain>
    </source>
</reference>
<dbReference type="GO" id="GO:0004345">
    <property type="term" value="F:glucose-6-phosphate dehydrogenase activity"/>
    <property type="evidence" value="ECO:0007669"/>
    <property type="project" value="UniProtKB-UniRule"/>
</dbReference>
<evidence type="ECO:0000313" key="10">
    <source>
        <dbReference type="EMBL" id="SDE50733.1"/>
    </source>
</evidence>
<feature type="binding site" evidence="7">
    <location>
        <position position="362"/>
    </location>
    <ligand>
        <name>substrate</name>
    </ligand>
</feature>
<evidence type="ECO:0000256" key="3">
    <source>
        <dbReference type="ARBA" id="ARBA00022526"/>
    </source>
</evidence>
<feature type="binding site" evidence="7">
    <location>
        <position position="202"/>
    </location>
    <ligand>
        <name>substrate</name>
    </ligand>
</feature>